<evidence type="ECO:0000313" key="3">
    <source>
        <dbReference type="Proteomes" id="UP000276634"/>
    </source>
</evidence>
<proteinExistence type="predicted"/>
<dbReference type="AlphaFoldDB" id="A0A3N1Y7A9"/>
<sequence>MLALAALAAAAGGGGDHERARRLRESGRVLSLERIMARIPPHLAGRILELELEDEDGRPVYEVEVLGKDGRVRKLLLDAASGRLLSVEDEEP</sequence>
<dbReference type="InterPro" id="IPR025711">
    <property type="entry name" value="PepSY"/>
</dbReference>
<feature type="domain" description="PepSY" evidence="1">
    <location>
        <begin position="30"/>
        <end position="88"/>
    </location>
</feature>
<dbReference type="Gene3D" id="3.10.450.40">
    <property type="match status" value="1"/>
</dbReference>
<keyword evidence="3" id="KW-1185">Reference proteome</keyword>
<dbReference type="Pfam" id="PF03413">
    <property type="entry name" value="PepSY"/>
    <property type="match status" value="1"/>
</dbReference>
<comment type="caution">
    <text evidence="2">The sequence shown here is derived from an EMBL/GenBank/DDBJ whole genome shotgun (WGS) entry which is preliminary data.</text>
</comment>
<evidence type="ECO:0000259" key="1">
    <source>
        <dbReference type="Pfam" id="PF03413"/>
    </source>
</evidence>
<name>A0A3N1Y7A9_9GAMM</name>
<evidence type="ECO:0000313" key="2">
    <source>
        <dbReference type="EMBL" id="ROR34640.1"/>
    </source>
</evidence>
<protein>
    <submittedName>
        <fullName evidence="2">Peptidase YpeB-like protein</fullName>
    </submittedName>
</protein>
<dbReference type="EMBL" id="RJVI01000001">
    <property type="protein sequence ID" value="ROR34640.1"/>
    <property type="molecule type" value="Genomic_DNA"/>
</dbReference>
<gene>
    <name evidence="2" type="ORF">EDC57_0541</name>
</gene>
<reference evidence="2 3" key="1">
    <citation type="submission" date="2018-11" db="EMBL/GenBank/DDBJ databases">
        <title>Genomic Encyclopedia of Type Strains, Phase IV (KMG-IV): sequencing the most valuable type-strain genomes for metagenomic binning, comparative biology and taxonomic classification.</title>
        <authorList>
            <person name="Goeker M."/>
        </authorList>
    </citation>
    <scope>NUCLEOTIDE SEQUENCE [LARGE SCALE GENOMIC DNA]</scope>
    <source>
        <strain evidence="2 3">DSM 100275</strain>
    </source>
</reference>
<organism evidence="2 3">
    <name type="scientific">Inmirania thermothiophila</name>
    <dbReference type="NCBI Taxonomy" id="1750597"/>
    <lineage>
        <taxon>Bacteria</taxon>
        <taxon>Pseudomonadati</taxon>
        <taxon>Pseudomonadota</taxon>
        <taxon>Gammaproteobacteria</taxon>
        <taxon>Chromatiales</taxon>
        <taxon>Ectothiorhodospiraceae</taxon>
        <taxon>Inmirania</taxon>
    </lineage>
</organism>
<accession>A0A3N1Y7A9</accession>
<dbReference type="Proteomes" id="UP000276634">
    <property type="component" value="Unassembled WGS sequence"/>
</dbReference>